<dbReference type="Pfam" id="PF13857">
    <property type="entry name" value="Ank_5"/>
    <property type="match status" value="1"/>
</dbReference>
<evidence type="ECO:0000313" key="5">
    <source>
        <dbReference type="Proteomes" id="UP001159427"/>
    </source>
</evidence>
<dbReference type="PANTHER" id="PTHR24123:SF33">
    <property type="entry name" value="PROTEIN HOS4"/>
    <property type="match status" value="1"/>
</dbReference>
<feature type="repeat" description="ANK" evidence="3">
    <location>
        <begin position="1190"/>
        <end position="1222"/>
    </location>
</feature>
<dbReference type="PRINTS" id="PR01415">
    <property type="entry name" value="ANKYRIN"/>
</dbReference>
<feature type="repeat" description="ANK" evidence="3">
    <location>
        <begin position="1310"/>
        <end position="1342"/>
    </location>
</feature>
<feature type="repeat" description="ANK" evidence="3">
    <location>
        <begin position="133"/>
        <end position="165"/>
    </location>
</feature>
<evidence type="ECO:0000256" key="3">
    <source>
        <dbReference type="PROSITE-ProRule" id="PRU00023"/>
    </source>
</evidence>
<feature type="repeat" description="ANK" evidence="3">
    <location>
        <begin position="350"/>
        <end position="382"/>
    </location>
</feature>
<feature type="repeat" description="ANK" evidence="3">
    <location>
        <begin position="1223"/>
        <end position="1255"/>
    </location>
</feature>
<feature type="repeat" description="ANK" evidence="3">
    <location>
        <begin position="199"/>
        <end position="231"/>
    </location>
</feature>
<feature type="repeat" description="ANK" evidence="3">
    <location>
        <begin position="254"/>
        <end position="286"/>
    </location>
</feature>
<dbReference type="Pfam" id="PF00023">
    <property type="entry name" value="Ank"/>
    <property type="match status" value="5"/>
</dbReference>
<keyword evidence="1" id="KW-0677">Repeat</keyword>
<feature type="repeat" description="ANK" evidence="3">
    <location>
        <begin position="1157"/>
        <end position="1189"/>
    </location>
</feature>
<protein>
    <submittedName>
        <fullName evidence="4">Uncharacterized protein</fullName>
    </submittedName>
</protein>
<feature type="repeat" description="ANK" evidence="3">
    <location>
        <begin position="943"/>
        <end position="975"/>
    </location>
</feature>
<evidence type="ECO:0000313" key="4">
    <source>
        <dbReference type="EMBL" id="CAH3161156.1"/>
    </source>
</evidence>
<feature type="repeat" description="ANK" evidence="3">
    <location>
        <begin position="613"/>
        <end position="646"/>
    </location>
</feature>
<comment type="caution">
    <text evidence="4">The sequence shown here is derived from an EMBL/GenBank/DDBJ whole genome shotgun (WGS) entry which is preliminary data.</text>
</comment>
<dbReference type="PANTHER" id="PTHR24123">
    <property type="entry name" value="ANKYRIN REPEAT-CONTAINING"/>
    <property type="match status" value="1"/>
</dbReference>
<keyword evidence="5" id="KW-1185">Reference proteome</keyword>
<feature type="repeat" description="ANK" evidence="3">
    <location>
        <begin position="1112"/>
        <end position="1156"/>
    </location>
</feature>
<dbReference type="PROSITE" id="PS50297">
    <property type="entry name" value="ANK_REP_REGION"/>
    <property type="match status" value="22"/>
</dbReference>
<reference evidence="4 5" key="1">
    <citation type="submission" date="2022-05" db="EMBL/GenBank/DDBJ databases">
        <authorList>
            <consortium name="Genoscope - CEA"/>
            <person name="William W."/>
        </authorList>
    </citation>
    <scope>NUCLEOTIDE SEQUENCE [LARGE SCALE GENOMIC DNA]</scope>
</reference>
<feature type="repeat" description="ANK" evidence="3">
    <location>
        <begin position="1016"/>
        <end position="1048"/>
    </location>
</feature>
<dbReference type="Pfam" id="PF12796">
    <property type="entry name" value="Ank_2"/>
    <property type="match status" value="9"/>
</dbReference>
<keyword evidence="2 3" id="KW-0040">ANK repeat</keyword>
<gene>
    <name evidence="4" type="ORF">PEVE_00003842</name>
</gene>
<feature type="repeat" description="ANK" evidence="3">
    <location>
        <begin position="458"/>
        <end position="486"/>
    </location>
</feature>
<sequence>QLSLKSLAFDALITPDKESGLSRLQSVCIDGDVKTFTAIQNNSPSKLDSVIALNVKIKSSSLHFPGKSLWTVLMLHKSSRHKQIFKLVETICSEFHSQSLIHVTAREGKVHHLRRLLDCGEQLNTVENDWSSEGPFPLMLAAKCNDEEVFEFLIEQGSSPEWIDDQLRTSIHYAAEGGKVRNLLRIIECGVNVLQKDIKGYSALHLAALNGHTDCVRLLIEHGADVNEFTHPCGNNGFSRDSFTDDFSRPYDNPGYTPLMLAAEKGHLQTVQVLLQNGGELNRGNKMAWLPLHSAVSRNRTEVVKFLLKLDGNVLASTVRGTTVLHLATCLELVMILVERGANIQATDICGRTPLHVAAEMGKADTVNYLLDRGADINARDKDGLLALYCALKGGHVTTAKFLIDKGSEPLLSSDPNLLGFYEADLLQSSAREGLTATVEFLLSNGVSADVIHSESASLLTPLEEAASAGHCDVVRLLLHHGANINGNVTSREERLRKRQMESNSWEDRHFWGNICPLYAAVRARQGEVAKLLIEAGANVSPINSGTFRALSDLAAKYGLFDVLQLLDKLDVIEDFRLKNGDTILTSAVRRMDFELVSHLLRNGVNVNTKNEDGNSALHLLFRKQTSMEMFKLILSFGADINALNNRFESPLLCAIDCEEEKIISLLLELDCAVNTEAPLGESPLSLAVIKGQHKLTEALLQCDADVNQKCGRDEHTALHAAVRCCFLNGIAQFLVEHGADLEAKDRLGETPLFKAAESDNELVKFFLKCGSTANTKNKFGETPLMKAVDHSRASNVRTLLEHGASVNATDQHGIYPLLHRLRSSDVEICELLLEYGSDVNITDDNGETPLHQLAWGPDIVKMLLDQGARVGALDKENRTPLHAACYQGHPRSIELLIHHGADINSTDNHGWTPLHFAAAGENYDALEVLIENGSDVAAVDKTGRTALHLAGRKGCLASIELLLSHGSNINSKDYRGQTLLGATFKLDYSSDFYYRDFVKHYLENGGDKFAVDDETGRTILHFAASHQFVSTVDDLLEHGLDLEARDKNGETPLHRAAACGAEEMIQHLVNRGADVCAVNKRGQTPLHVSLVHHRSNFLLKLKPDLQKADIYGNTSLHLAIYRPRTSSMFNDPSTFSIDDVRILLNAGADIRSRDNQGNTPLHIAAAEVRCDIAELLIKEGSGVNARNVQGRTCLHMASCSGAQDIVQMLVAHGAEVNVEDEQGCTPLHNALSFHYYWLVEPFLKHGSNPNAVDYKGSTPLHAGCSYNDGYDFLCLNPADIQPSWYSAFQDEWVSIMISHGSNLEARDDKGCTPLHICAVFDRTKIARVLLRHGADANARDNEGSTPLHLASAFCDELVSKESNCNMVSLLLEYKANISLRDSEGSIPLHTAAAFGRKHIVGRLILEGSDVNAVDSNGDTPLHVSAGSGHLKVVRLLVDNGADLFAVDKEGLTAAACAEKFGHKETKQFLEESRYRCS</sequence>
<dbReference type="InterPro" id="IPR036770">
    <property type="entry name" value="Ankyrin_rpt-contain_sf"/>
</dbReference>
<dbReference type="InterPro" id="IPR002110">
    <property type="entry name" value="Ankyrin_rpt"/>
</dbReference>
<dbReference type="Proteomes" id="UP001159427">
    <property type="component" value="Unassembled WGS sequence"/>
</dbReference>
<feature type="repeat" description="ANK" evidence="3">
    <location>
        <begin position="780"/>
        <end position="812"/>
    </location>
</feature>
<feature type="repeat" description="ANK" evidence="3">
    <location>
        <begin position="910"/>
        <end position="942"/>
    </location>
</feature>
<feature type="repeat" description="ANK" evidence="3">
    <location>
        <begin position="1384"/>
        <end position="1416"/>
    </location>
</feature>
<feature type="repeat" description="ANK" evidence="3">
    <location>
        <begin position="580"/>
        <end position="612"/>
    </location>
</feature>
<dbReference type="PROSITE" id="PS50088">
    <property type="entry name" value="ANK_REPEAT"/>
    <property type="match status" value="25"/>
</dbReference>
<feature type="repeat" description="ANK" evidence="3">
    <location>
        <begin position="813"/>
        <end position="845"/>
    </location>
</feature>
<dbReference type="SMART" id="SM00248">
    <property type="entry name" value="ANK"/>
    <property type="match status" value="35"/>
</dbReference>
<evidence type="ECO:0000256" key="2">
    <source>
        <dbReference type="ARBA" id="ARBA00023043"/>
    </source>
</evidence>
<dbReference type="Gene3D" id="1.25.40.20">
    <property type="entry name" value="Ankyrin repeat-containing domain"/>
    <property type="match status" value="8"/>
</dbReference>
<feature type="non-terminal residue" evidence="4">
    <location>
        <position position="1"/>
    </location>
</feature>
<feature type="repeat" description="ANK" evidence="3">
    <location>
        <begin position="1417"/>
        <end position="1449"/>
    </location>
</feature>
<evidence type="ECO:0000256" key="1">
    <source>
        <dbReference type="ARBA" id="ARBA00022737"/>
    </source>
</evidence>
<dbReference type="EMBL" id="CALNXI010001233">
    <property type="protein sequence ID" value="CAH3161156.1"/>
    <property type="molecule type" value="Genomic_DNA"/>
</dbReference>
<proteinExistence type="predicted"/>
<organism evidence="4 5">
    <name type="scientific">Porites evermanni</name>
    <dbReference type="NCBI Taxonomy" id="104178"/>
    <lineage>
        <taxon>Eukaryota</taxon>
        <taxon>Metazoa</taxon>
        <taxon>Cnidaria</taxon>
        <taxon>Anthozoa</taxon>
        <taxon>Hexacorallia</taxon>
        <taxon>Scleractinia</taxon>
        <taxon>Fungiina</taxon>
        <taxon>Poritidae</taxon>
        <taxon>Porites</taxon>
    </lineage>
</organism>
<dbReference type="InterPro" id="IPR051165">
    <property type="entry name" value="Multifunctional_ANK_Repeat"/>
</dbReference>
<feature type="repeat" description="ANK" evidence="3">
    <location>
        <begin position="714"/>
        <end position="747"/>
    </location>
</feature>
<feature type="repeat" description="ANK" evidence="3">
    <location>
        <begin position="877"/>
        <end position="909"/>
    </location>
</feature>
<dbReference type="SUPFAM" id="SSF48403">
    <property type="entry name" value="Ankyrin repeat"/>
    <property type="match status" value="5"/>
</dbReference>
<feature type="repeat" description="ANK" evidence="3">
    <location>
        <begin position="680"/>
        <end position="712"/>
    </location>
</feature>
<feature type="repeat" description="ANK" evidence="3">
    <location>
        <begin position="1049"/>
        <end position="1081"/>
    </location>
</feature>
<feature type="repeat" description="ANK" evidence="3">
    <location>
        <begin position="1343"/>
        <end position="1383"/>
    </location>
</feature>
<feature type="repeat" description="ANK" evidence="3">
    <location>
        <begin position="513"/>
        <end position="545"/>
    </location>
</feature>
<name>A0ABN8QG47_9CNID</name>
<accession>A0ABN8QG47</accession>